<reference evidence="3 4" key="1">
    <citation type="submission" date="2018-11" db="EMBL/GenBank/DDBJ databases">
        <authorList>
            <person name="Zhou Z."/>
            <person name="Wang G."/>
        </authorList>
    </citation>
    <scope>NUCLEOTIDE SEQUENCE [LARGE SCALE GENOMIC DNA]</scope>
    <source>
        <strain evidence="3 4">KCTC52004</strain>
    </source>
</reference>
<feature type="transmembrane region" description="Helical" evidence="1">
    <location>
        <begin position="85"/>
        <end position="107"/>
    </location>
</feature>
<evidence type="ECO:0000256" key="1">
    <source>
        <dbReference type="SAM" id="Phobius"/>
    </source>
</evidence>
<gene>
    <name evidence="3" type="ORF">EHT25_24990</name>
</gene>
<comment type="caution">
    <text evidence="3">The sequence shown here is derived from an EMBL/GenBank/DDBJ whole genome shotgun (WGS) entry which is preliminary data.</text>
</comment>
<feature type="transmembrane region" description="Helical" evidence="1">
    <location>
        <begin position="43"/>
        <end position="64"/>
    </location>
</feature>
<dbReference type="OrthoDB" id="938100at2"/>
<dbReference type="AlphaFoldDB" id="A0A3P1BG46"/>
<keyword evidence="1" id="KW-0812">Transmembrane</keyword>
<feature type="transmembrane region" description="Helical" evidence="1">
    <location>
        <begin position="12"/>
        <end position="31"/>
    </location>
</feature>
<evidence type="ECO:0000259" key="2">
    <source>
        <dbReference type="SMART" id="SM00850"/>
    </source>
</evidence>
<dbReference type="Proteomes" id="UP000271925">
    <property type="component" value="Unassembled WGS sequence"/>
</dbReference>
<dbReference type="Gene3D" id="2.40.50.1020">
    <property type="entry name" value="LytTr DNA-binding domain"/>
    <property type="match status" value="1"/>
</dbReference>
<dbReference type="SMART" id="SM00850">
    <property type="entry name" value="LytTR"/>
    <property type="match status" value="1"/>
</dbReference>
<proteinExistence type="predicted"/>
<protein>
    <submittedName>
        <fullName evidence="3">LytTR family transcriptional regulator</fullName>
    </submittedName>
</protein>
<dbReference type="GO" id="GO:0003677">
    <property type="term" value="F:DNA binding"/>
    <property type="evidence" value="ECO:0007669"/>
    <property type="project" value="InterPro"/>
</dbReference>
<evidence type="ECO:0000313" key="4">
    <source>
        <dbReference type="Proteomes" id="UP000271925"/>
    </source>
</evidence>
<dbReference type="EMBL" id="RQJO01000011">
    <property type="protein sequence ID" value="RRA99891.1"/>
    <property type="molecule type" value="Genomic_DNA"/>
</dbReference>
<sequence length="291" mass="33219">MEPLSRRQHGVLLLILVPVLATIASHVVFYRRFPWQTDYRFPIAYFLTVTTVILSYWSVNLLIFSLLDRRLPFSYHPTRRIGRQILLGGLATLLTFSVVFPGAIRLYSGFWPNSVQLTSGIFVCITIATLINGGYVGLYLLQAFRLEKQQAAEELNGKLANLQQSARPVLDAAVLIDTGARQLRFRPEEIAYFFSTQGVVLLVKTDGQQLTTNYNSFSKLESRLPAHHFFQLNRQFIVSVQAVRSVQDDSNRKLIVTLTPSLHKNQLAETVMVSRYRNLEFRKWLQQLAVG</sequence>
<dbReference type="InterPro" id="IPR007492">
    <property type="entry name" value="LytTR_DNA-bd_dom"/>
</dbReference>
<keyword evidence="1" id="KW-0472">Membrane</keyword>
<name>A0A3P1BG46_9BACT</name>
<dbReference type="Pfam" id="PF04397">
    <property type="entry name" value="LytTR"/>
    <property type="match status" value="1"/>
</dbReference>
<dbReference type="RefSeq" id="WP_124877923.1">
    <property type="nucleotide sequence ID" value="NZ_RQJO01000011.1"/>
</dbReference>
<accession>A0A3P1BG46</accession>
<feature type="transmembrane region" description="Helical" evidence="1">
    <location>
        <begin position="119"/>
        <end position="141"/>
    </location>
</feature>
<organism evidence="3 4">
    <name type="scientific">Larkinella rosea</name>
    <dbReference type="NCBI Taxonomy" id="2025312"/>
    <lineage>
        <taxon>Bacteria</taxon>
        <taxon>Pseudomonadati</taxon>
        <taxon>Bacteroidota</taxon>
        <taxon>Cytophagia</taxon>
        <taxon>Cytophagales</taxon>
        <taxon>Spirosomataceae</taxon>
        <taxon>Larkinella</taxon>
    </lineage>
</organism>
<feature type="domain" description="HTH LytTR-type" evidence="2">
    <location>
        <begin position="180"/>
        <end position="286"/>
    </location>
</feature>
<keyword evidence="4" id="KW-1185">Reference proteome</keyword>
<keyword evidence="1" id="KW-1133">Transmembrane helix</keyword>
<evidence type="ECO:0000313" key="3">
    <source>
        <dbReference type="EMBL" id="RRA99891.1"/>
    </source>
</evidence>